<sequence>MCKFVIESVYTVHMTPFLYNIHPTSTFPHIHQIREQSTTEKREPGTKPASTEDKWNRSSACHVEDVREVSQPGAEDPVGVPLLPHLPLHLLHPHPLRLPLHHPRRPRPLRPRPGNPHLARGFRLRHRLLRRPQRVKADDRRPLIHHHHHHHLRRAR</sequence>
<reference evidence="2" key="1">
    <citation type="submission" date="2021-01" db="UniProtKB">
        <authorList>
            <consortium name="EnsemblPlants"/>
        </authorList>
    </citation>
    <scope>IDENTIFICATION</scope>
</reference>
<dbReference type="Gramene" id="Kaladp0039s0005.1.v1.1">
    <property type="protein sequence ID" value="Kaladp0039s0005.1.v1.1.CDS.1"/>
    <property type="gene ID" value="Kaladp0039s0005.v1.1"/>
</dbReference>
<dbReference type="AlphaFoldDB" id="A0A7N0TJT7"/>
<protein>
    <submittedName>
        <fullName evidence="2">Uncharacterized protein</fullName>
    </submittedName>
</protein>
<keyword evidence="3" id="KW-1185">Reference proteome</keyword>
<accession>A0A7N0TJT7</accession>
<organism evidence="2 3">
    <name type="scientific">Kalanchoe fedtschenkoi</name>
    <name type="common">Lavender scallops</name>
    <name type="synonym">South American air plant</name>
    <dbReference type="NCBI Taxonomy" id="63787"/>
    <lineage>
        <taxon>Eukaryota</taxon>
        <taxon>Viridiplantae</taxon>
        <taxon>Streptophyta</taxon>
        <taxon>Embryophyta</taxon>
        <taxon>Tracheophyta</taxon>
        <taxon>Spermatophyta</taxon>
        <taxon>Magnoliopsida</taxon>
        <taxon>eudicotyledons</taxon>
        <taxon>Gunneridae</taxon>
        <taxon>Pentapetalae</taxon>
        <taxon>Saxifragales</taxon>
        <taxon>Crassulaceae</taxon>
        <taxon>Kalanchoe</taxon>
    </lineage>
</organism>
<feature type="compositionally biased region" description="Basic residues" evidence="1">
    <location>
        <begin position="143"/>
        <end position="156"/>
    </location>
</feature>
<evidence type="ECO:0000256" key="1">
    <source>
        <dbReference type="SAM" id="MobiDB-lite"/>
    </source>
</evidence>
<name>A0A7N0TJT7_KALFE</name>
<evidence type="ECO:0000313" key="2">
    <source>
        <dbReference type="EnsemblPlants" id="Kaladp0039s0005.1.v1.1.CDS.1"/>
    </source>
</evidence>
<feature type="region of interest" description="Disordered" evidence="1">
    <location>
        <begin position="33"/>
        <end position="62"/>
    </location>
</feature>
<feature type="region of interest" description="Disordered" evidence="1">
    <location>
        <begin position="134"/>
        <end position="156"/>
    </location>
</feature>
<evidence type="ECO:0000313" key="3">
    <source>
        <dbReference type="Proteomes" id="UP000594263"/>
    </source>
</evidence>
<dbReference type="Proteomes" id="UP000594263">
    <property type="component" value="Unplaced"/>
</dbReference>
<proteinExistence type="predicted"/>
<dbReference type="EnsemblPlants" id="Kaladp0039s0005.1.v1.1">
    <property type="protein sequence ID" value="Kaladp0039s0005.1.v1.1.CDS.1"/>
    <property type="gene ID" value="Kaladp0039s0005.v1.1"/>
</dbReference>